<reference evidence="3" key="1">
    <citation type="submission" date="2020-10" db="EMBL/GenBank/DDBJ databases">
        <title>Taxonomic study of unclassified bacteria belonging to the class Ktedonobacteria.</title>
        <authorList>
            <person name="Yabe S."/>
            <person name="Wang C.M."/>
            <person name="Zheng Y."/>
            <person name="Sakai Y."/>
            <person name="Cavaletti L."/>
            <person name="Monciardini P."/>
            <person name="Donadio S."/>
        </authorList>
    </citation>
    <scope>NUCLEOTIDE SEQUENCE</scope>
    <source>
        <strain evidence="3">SOSP1-1</strain>
    </source>
</reference>
<evidence type="ECO:0000313" key="4">
    <source>
        <dbReference type="Proteomes" id="UP000612362"/>
    </source>
</evidence>
<protein>
    <recommendedName>
        <fullName evidence="2">TraG P-loop domain-containing protein</fullName>
    </recommendedName>
</protein>
<dbReference type="RefSeq" id="WP_220197792.1">
    <property type="nucleotide sequence ID" value="NZ_BNJF01000004.1"/>
</dbReference>
<organism evidence="3 4">
    <name type="scientific">Ktedonospora formicarum</name>
    <dbReference type="NCBI Taxonomy" id="2778364"/>
    <lineage>
        <taxon>Bacteria</taxon>
        <taxon>Bacillati</taxon>
        <taxon>Chloroflexota</taxon>
        <taxon>Ktedonobacteria</taxon>
        <taxon>Ktedonobacterales</taxon>
        <taxon>Ktedonobacteraceae</taxon>
        <taxon>Ktedonospora</taxon>
    </lineage>
</organism>
<comment type="caution">
    <text evidence="3">The sequence shown here is derived from an EMBL/GenBank/DDBJ whole genome shotgun (WGS) entry which is preliminary data.</text>
</comment>
<dbReference type="InterPro" id="IPR043964">
    <property type="entry name" value="P-loop_TraG"/>
</dbReference>
<dbReference type="PANTHER" id="PTHR30121">
    <property type="entry name" value="UNCHARACTERIZED PROTEIN YJGR-RELATED"/>
    <property type="match status" value="1"/>
</dbReference>
<feature type="domain" description="TraG P-loop" evidence="2">
    <location>
        <begin position="545"/>
        <end position="910"/>
    </location>
</feature>
<dbReference type="InterPro" id="IPR051162">
    <property type="entry name" value="T4SS_component"/>
</dbReference>
<dbReference type="EMBL" id="BNJF01000004">
    <property type="protein sequence ID" value="GHO48599.1"/>
    <property type="molecule type" value="Genomic_DNA"/>
</dbReference>
<evidence type="ECO:0000256" key="1">
    <source>
        <dbReference type="SAM" id="MobiDB-lite"/>
    </source>
</evidence>
<dbReference type="PANTHER" id="PTHR30121:SF6">
    <property type="entry name" value="SLR6007 PROTEIN"/>
    <property type="match status" value="1"/>
</dbReference>
<feature type="compositionally biased region" description="Basic residues" evidence="1">
    <location>
        <begin position="279"/>
        <end position="288"/>
    </location>
</feature>
<keyword evidence="4" id="KW-1185">Reference proteome</keyword>
<dbReference type="AlphaFoldDB" id="A0A8J3I3G0"/>
<proteinExistence type="predicted"/>
<accession>A0A8J3I3G0</accession>
<feature type="region of interest" description="Disordered" evidence="1">
    <location>
        <begin position="260"/>
        <end position="295"/>
    </location>
</feature>
<dbReference type="Gene3D" id="3.40.50.300">
    <property type="entry name" value="P-loop containing nucleotide triphosphate hydrolases"/>
    <property type="match status" value="1"/>
</dbReference>
<dbReference type="SUPFAM" id="SSF52540">
    <property type="entry name" value="P-loop containing nucleoside triphosphate hydrolases"/>
    <property type="match status" value="1"/>
</dbReference>
<gene>
    <name evidence="3" type="ORF">KSX_67620</name>
</gene>
<evidence type="ECO:0000313" key="3">
    <source>
        <dbReference type="EMBL" id="GHO48599.1"/>
    </source>
</evidence>
<dbReference type="Gene3D" id="1.10.8.730">
    <property type="match status" value="1"/>
</dbReference>
<sequence length="922" mass="103348">MRREQHISVPRRVVTRTRKGKQTARRRSASGSVQRDFVRLEAIEQDILCLRPSPASPTGGKDYLAILDIRATNYTLTSADERRGMITAFRALLRALRFRVQILVHARRMDLSDYVAILQQHREEANWSEVASLIVESHEHALALLGSERTLIDRHFYLVVPADEQALTSFDAWTARLSRWLRPGARTRQEQLTLDDAQQTLSTRVGSLTHQLSAMGLQSRRLAGKELADLAHLCLQGETAAHAPLPDALFSLAGRPLARSTNGIPTPSEGPLLTNSAARKGRKQAGHRRSTEALPHEEVSLDERLRLPSARDRLLAPADVIALRDLLAPPSVKVASHQLEVGEEYVRGLVVIGFPREIMEGCLAPLLALDETVDISLHLTPQSNAELLKRLLFRREQYASSQRSSLRRGRHPDPDLQVAESDVEALIGPLASGEESVLELGFYLLVRAPDLRSLEERTRRVRSLLHQLLFVVHPTTLEHADAYRSCQPEGSDTLMRTMTTTSTVAACLFPFISESFSQEDGTFVGVTTGGEPIFLNPWALESPHEFCAGVTGSGKSFGIELRISHEHVRHPETQILILDPSREYVPLIESFGGTIIRLSAGSEACINPFDLLPAGVEMQRYVEQYQGDRLAEKITQLHTCLDLLLADYVPVPTTLSAREKAMLDRAFYECYRRVGITADPCTHDRQAPLMRDLYDVLKSGTVGQDEYGLADRLERYVHGSLSGLFNRATSVSLKTSLIGFDLSEMRGSRELRPIGMFLIADLIWSQARYHARPRRCYIDEAWSLIEHEEGGRFLERLAREARKHYLSLVTITQNPEQFIANPYGSVIAQNALTKVLKRLDAVGVQAAREAFGFTEQEQSLLLSLPQNQALLMVGAKRMLVEMNASPQEHALFTTDPREREALLSQAMRQQAVLRPHRKELFR</sequence>
<name>A0A8J3I3G0_9CHLR</name>
<evidence type="ECO:0000259" key="2">
    <source>
        <dbReference type="Pfam" id="PF19044"/>
    </source>
</evidence>
<dbReference type="Pfam" id="PF19044">
    <property type="entry name" value="P-loop_TraG"/>
    <property type="match status" value="1"/>
</dbReference>
<dbReference type="Proteomes" id="UP000612362">
    <property type="component" value="Unassembled WGS sequence"/>
</dbReference>
<dbReference type="InterPro" id="IPR027417">
    <property type="entry name" value="P-loop_NTPase"/>
</dbReference>